<protein>
    <recommendedName>
        <fullName evidence="8">NADH-quinone oxidoreductase subunit K</fullName>
        <ecNumber evidence="8">7.1.1.-</ecNumber>
    </recommendedName>
    <alternativeName>
        <fullName evidence="8">NADH dehydrogenase I subunit K</fullName>
    </alternativeName>
    <alternativeName>
        <fullName evidence="8">NDH-1 subunit K</fullName>
    </alternativeName>
</protein>
<evidence type="ECO:0000256" key="4">
    <source>
        <dbReference type="ARBA" id="ARBA00022692"/>
    </source>
</evidence>
<name>A0A1M6VZG7_9FIRM</name>
<dbReference type="GO" id="GO:0042773">
    <property type="term" value="P:ATP synthesis coupled electron transport"/>
    <property type="evidence" value="ECO:0007669"/>
    <property type="project" value="InterPro"/>
</dbReference>
<keyword evidence="8" id="KW-0520">NAD</keyword>
<evidence type="ECO:0000256" key="1">
    <source>
        <dbReference type="ARBA" id="ARBA00004141"/>
    </source>
</evidence>
<dbReference type="InterPro" id="IPR039428">
    <property type="entry name" value="NUOK/Mnh_C1-like"/>
</dbReference>
<dbReference type="GO" id="GO:0030964">
    <property type="term" value="C:NADH dehydrogenase complex"/>
    <property type="evidence" value="ECO:0007669"/>
    <property type="project" value="TreeGrafter"/>
</dbReference>
<feature type="transmembrane region" description="Helical" evidence="8">
    <location>
        <begin position="32"/>
        <end position="52"/>
    </location>
</feature>
<dbReference type="Gene3D" id="1.10.287.3510">
    <property type="match status" value="1"/>
</dbReference>
<organism evidence="9 10">
    <name type="scientific">Desulforamulus aeronauticus DSM 10349</name>
    <dbReference type="NCBI Taxonomy" id="1121421"/>
    <lineage>
        <taxon>Bacteria</taxon>
        <taxon>Bacillati</taxon>
        <taxon>Bacillota</taxon>
        <taxon>Clostridia</taxon>
        <taxon>Eubacteriales</taxon>
        <taxon>Peptococcaceae</taxon>
        <taxon>Desulforamulus</taxon>
    </lineage>
</organism>
<dbReference type="Pfam" id="PF00420">
    <property type="entry name" value="Oxidored_q2"/>
    <property type="match status" value="1"/>
</dbReference>
<keyword evidence="7 8" id="KW-0472">Membrane</keyword>
<dbReference type="NCBIfam" id="NF004320">
    <property type="entry name" value="PRK05715.1-2"/>
    <property type="match status" value="1"/>
</dbReference>
<keyword evidence="10" id="KW-1185">Reference proteome</keyword>
<sequence>MGTALNPSYFMVLSAALFAIGLYGALSRKNAIAVLISIEIMLTAVNINLVAINKFLTPEAFIGQIFAIFVITVAAAEVGLGLAIIIAIYRNRHTVDLDDFNWMKW</sequence>
<dbReference type="PANTHER" id="PTHR11434:SF16">
    <property type="entry name" value="NADH-UBIQUINONE OXIDOREDUCTASE CHAIN 4L"/>
    <property type="match status" value="1"/>
</dbReference>
<dbReference type="NCBIfam" id="NF004322">
    <property type="entry name" value="PRK05715.1-4"/>
    <property type="match status" value="1"/>
</dbReference>
<keyword evidence="8" id="KW-1003">Cell membrane</keyword>
<keyword evidence="3 8" id="KW-0813">Transport</keyword>
<evidence type="ECO:0000313" key="10">
    <source>
        <dbReference type="Proteomes" id="UP000183997"/>
    </source>
</evidence>
<dbReference type="GO" id="GO:0050136">
    <property type="term" value="F:NADH dehydrogenase (quinone) (non-electrogenic) activity"/>
    <property type="evidence" value="ECO:0007669"/>
    <property type="project" value="UniProtKB-UniRule"/>
</dbReference>
<dbReference type="PANTHER" id="PTHR11434">
    <property type="entry name" value="NADH-UBIQUINONE OXIDOREDUCTASE SUBUNIT ND4L"/>
    <property type="match status" value="1"/>
</dbReference>
<keyword evidence="6 8" id="KW-1133">Transmembrane helix</keyword>
<keyword evidence="8" id="KW-1278">Translocase</keyword>
<comment type="function">
    <text evidence="8">NDH-1 shuttles electrons from NADH, via FMN and iron-sulfur (Fe-S) centers, to quinones in the respiratory chain. The immediate electron acceptor for the enzyme in this species is believed to be a menaquinone. Couples the redox reaction to proton translocation (for every two electrons transferred, four hydrogen ions are translocated across the cytoplasmic membrane), and thus conserves the redox energy in a proton gradient.</text>
</comment>
<evidence type="ECO:0000256" key="3">
    <source>
        <dbReference type="ARBA" id="ARBA00022448"/>
    </source>
</evidence>
<dbReference type="InterPro" id="IPR001133">
    <property type="entry name" value="NADH_UbQ_OxRdtase_chain4L/K"/>
</dbReference>
<keyword evidence="4 8" id="KW-0812">Transmembrane</keyword>
<dbReference type="FunFam" id="1.10.287.3510:FF:000001">
    <property type="entry name" value="NADH-quinone oxidoreductase subunit K"/>
    <property type="match status" value="1"/>
</dbReference>
<dbReference type="RefSeq" id="WP_072916782.1">
    <property type="nucleotide sequence ID" value="NZ_FRAR01000027.1"/>
</dbReference>
<comment type="subcellular location">
    <subcellularLocation>
        <location evidence="8">Cell membrane</location>
        <topology evidence="8">Multi-pass membrane protein</topology>
    </subcellularLocation>
    <subcellularLocation>
        <location evidence="1">Membrane</location>
        <topology evidence="1">Multi-pass membrane protein</topology>
    </subcellularLocation>
</comment>
<dbReference type="GO" id="GO:0048038">
    <property type="term" value="F:quinone binding"/>
    <property type="evidence" value="ECO:0007669"/>
    <property type="project" value="UniProtKB-KW"/>
</dbReference>
<dbReference type="NCBIfam" id="NF004321">
    <property type="entry name" value="PRK05715.1-3"/>
    <property type="match status" value="1"/>
</dbReference>
<evidence type="ECO:0000313" key="9">
    <source>
        <dbReference type="EMBL" id="SHK86892.1"/>
    </source>
</evidence>
<dbReference type="HAMAP" id="MF_01456">
    <property type="entry name" value="NDH1_NuoK"/>
    <property type="match status" value="1"/>
</dbReference>
<proteinExistence type="inferred from homology"/>
<evidence type="ECO:0000256" key="8">
    <source>
        <dbReference type="HAMAP-Rule" id="MF_01456"/>
    </source>
</evidence>
<dbReference type="GO" id="GO:0005886">
    <property type="term" value="C:plasma membrane"/>
    <property type="evidence" value="ECO:0007669"/>
    <property type="project" value="UniProtKB-SubCell"/>
</dbReference>
<feature type="transmembrane region" description="Helical" evidence="8">
    <location>
        <begin position="64"/>
        <end position="89"/>
    </location>
</feature>
<dbReference type="STRING" id="1121421.SAMN02745123_03413"/>
<dbReference type="NCBIfam" id="NF004323">
    <property type="entry name" value="PRK05715.1-5"/>
    <property type="match status" value="1"/>
</dbReference>
<comment type="catalytic activity">
    <reaction evidence="8">
        <text>a quinone + NADH + 5 H(+)(in) = a quinol + NAD(+) + 4 H(+)(out)</text>
        <dbReference type="Rhea" id="RHEA:57888"/>
        <dbReference type="ChEBI" id="CHEBI:15378"/>
        <dbReference type="ChEBI" id="CHEBI:24646"/>
        <dbReference type="ChEBI" id="CHEBI:57540"/>
        <dbReference type="ChEBI" id="CHEBI:57945"/>
        <dbReference type="ChEBI" id="CHEBI:132124"/>
    </reaction>
</comment>
<dbReference type="OrthoDB" id="9810120at2"/>
<reference evidence="10" key="1">
    <citation type="submission" date="2016-11" db="EMBL/GenBank/DDBJ databases">
        <authorList>
            <person name="Varghese N."/>
            <person name="Submissions S."/>
        </authorList>
    </citation>
    <scope>NUCLEOTIDE SEQUENCE [LARGE SCALE GENOMIC DNA]</scope>
    <source>
        <strain evidence="10">DSM 10349</strain>
    </source>
</reference>
<gene>
    <name evidence="8" type="primary">nuoK</name>
    <name evidence="9" type="ORF">SAMN02745123_03413</name>
</gene>
<dbReference type="Proteomes" id="UP000183997">
    <property type="component" value="Unassembled WGS sequence"/>
</dbReference>
<evidence type="ECO:0000256" key="6">
    <source>
        <dbReference type="ARBA" id="ARBA00022989"/>
    </source>
</evidence>
<evidence type="ECO:0000256" key="5">
    <source>
        <dbReference type="ARBA" id="ARBA00022719"/>
    </source>
</evidence>
<feature type="transmembrane region" description="Helical" evidence="8">
    <location>
        <begin position="6"/>
        <end position="25"/>
    </location>
</feature>
<dbReference type="EMBL" id="FRAR01000027">
    <property type="protein sequence ID" value="SHK86892.1"/>
    <property type="molecule type" value="Genomic_DNA"/>
</dbReference>
<dbReference type="AlphaFoldDB" id="A0A1M6VZG7"/>
<evidence type="ECO:0000256" key="2">
    <source>
        <dbReference type="ARBA" id="ARBA00010519"/>
    </source>
</evidence>
<comment type="subunit">
    <text evidence="8">NDH-1 is composed of 14 different subunits. Subunits NuoA, H, J, K, L, M, N constitute the membrane sector of the complex.</text>
</comment>
<accession>A0A1M6VZG7</accession>
<dbReference type="EC" id="7.1.1.-" evidence="8"/>
<comment type="similarity">
    <text evidence="2 8">Belongs to the complex I subunit 4L family.</text>
</comment>
<evidence type="ECO:0000256" key="7">
    <source>
        <dbReference type="ARBA" id="ARBA00023136"/>
    </source>
</evidence>
<keyword evidence="5 8" id="KW-0874">Quinone</keyword>